<gene>
    <name evidence="2" type="ORF">CONPUDRAFT_166183</name>
</gene>
<organism evidence="2 3">
    <name type="scientific">Coniophora puteana (strain RWD-64-598)</name>
    <name type="common">Brown rot fungus</name>
    <dbReference type="NCBI Taxonomy" id="741705"/>
    <lineage>
        <taxon>Eukaryota</taxon>
        <taxon>Fungi</taxon>
        <taxon>Dikarya</taxon>
        <taxon>Basidiomycota</taxon>
        <taxon>Agaricomycotina</taxon>
        <taxon>Agaricomycetes</taxon>
        <taxon>Agaricomycetidae</taxon>
        <taxon>Boletales</taxon>
        <taxon>Coniophorineae</taxon>
        <taxon>Coniophoraceae</taxon>
        <taxon>Coniophora</taxon>
    </lineage>
</organism>
<dbReference type="EMBL" id="JH711579">
    <property type="protein sequence ID" value="EIW80763.1"/>
    <property type="molecule type" value="Genomic_DNA"/>
</dbReference>
<keyword evidence="1" id="KW-1133">Transmembrane helix</keyword>
<evidence type="ECO:0000313" key="2">
    <source>
        <dbReference type="EMBL" id="EIW80763.1"/>
    </source>
</evidence>
<feature type="transmembrane region" description="Helical" evidence="1">
    <location>
        <begin position="101"/>
        <end position="120"/>
    </location>
</feature>
<reference evidence="3" key="1">
    <citation type="journal article" date="2012" name="Science">
        <title>The Paleozoic origin of enzymatic lignin decomposition reconstructed from 31 fungal genomes.</title>
        <authorList>
            <person name="Floudas D."/>
            <person name="Binder M."/>
            <person name="Riley R."/>
            <person name="Barry K."/>
            <person name="Blanchette R.A."/>
            <person name="Henrissat B."/>
            <person name="Martinez A.T."/>
            <person name="Otillar R."/>
            <person name="Spatafora J.W."/>
            <person name="Yadav J.S."/>
            <person name="Aerts A."/>
            <person name="Benoit I."/>
            <person name="Boyd A."/>
            <person name="Carlson A."/>
            <person name="Copeland A."/>
            <person name="Coutinho P.M."/>
            <person name="de Vries R.P."/>
            <person name="Ferreira P."/>
            <person name="Findley K."/>
            <person name="Foster B."/>
            <person name="Gaskell J."/>
            <person name="Glotzer D."/>
            <person name="Gorecki P."/>
            <person name="Heitman J."/>
            <person name="Hesse C."/>
            <person name="Hori C."/>
            <person name="Igarashi K."/>
            <person name="Jurgens J.A."/>
            <person name="Kallen N."/>
            <person name="Kersten P."/>
            <person name="Kohler A."/>
            <person name="Kuees U."/>
            <person name="Kumar T.K.A."/>
            <person name="Kuo A."/>
            <person name="LaButti K."/>
            <person name="Larrondo L.F."/>
            <person name="Lindquist E."/>
            <person name="Ling A."/>
            <person name="Lombard V."/>
            <person name="Lucas S."/>
            <person name="Lundell T."/>
            <person name="Martin R."/>
            <person name="McLaughlin D.J."/>
            <person name="Morgenstern I."/>
            <person name="Morin E."/>
            <person name="Murat C."/>
            <person name="Nagy L.G."/>
            <person name="Nolan M."/>
            <person name="Ohm R.A."/>
            <person name="Patyshakuliyeva A."/>
            <person name="Rokas A."/>
            <person name="Ruiz-Duenas F.J."/>
            <person name="Sabat G."/>
            <person name="Salamov A."/>
            <person name="Samejima M."/>
            <person name="Schmutz J."/>
            <person name="Slot J.C."/>
            <person name="St John F."/>
            <person name="Stenlid J."/>
            <person name="Sun H."/>
            <person name="Sun S."/>
            <person name="Syed K."/>
            <person name="Tsang A."/>
            <person name="Wiebenga A."/>
            <person name="Young D."/>
            <person name="Pisabarro A."/>
            <person name="Eastwood D.C."/>
            <person name="Martin F."/>
            <person name="Cullen D."/>
            <person name="Grigoriev I.V."/>
            <person name="Hibbett D.S."/>
        </authorList>
    </citation>
    <scope>NUCLEOTIDE SEQUENCE [LARGE SCALE GENOMIC DNA]</scope>
    <source>
        <strain evidence="3">RWD-64-598 SS2</strain>
    </source>
</reference>
<evidence type="ECO:0000256" key="1">
    <source>
        <dbReference type="SAM" id="Phobius"/>
    </source>
</evidence>
<feature type="transmembrane region" description="Helical" evidence="1">
    <location>
        <begin position="355"/>
        <end position="373"/>
    </location>
</feature>
<evidence type="ECO:0008006" key="4">
    <source>
        <dbReference type="Google" id="ProtNLM"/>
    </source>
</evidence>
<dbReference type="KEGG" id="cput:CONPUDRAFT_166183"/>
<dbReference type="Proteomes" id="UP000053558">
    <property type="component" value="Unassembled WGS sequence"/>
</dbReference>
<dbReference type="RefSeq" id="XP_007769633.1">
    <property type="nucleotide sequence ID" value="XM_007771443.1"/>
</dbReference>
<dbReference type="OrthoDB" id="2958007at2759"/>
<keyword evidence="1" id="KW-0472">Membrane</keyword>
<feature type="transmembrane region" description="Helical" evidence="1">
    <location>
        <begin position="132"/>
        <end position="152"/>
    </location>
</feature>
<comment type="caution">
    <text evidence="2">The sequence shown here is derived from an EMBL/GenBank/DDBJ whole genome shotgun (WGS) entry which is preliminary data.</text>
</comment>
<protein>
    <recommendedName>
        <fullName evidence="4">Transmembrane protein</fullName>
    </recommendedName>
</protein>
<proteinExistence type="predicted"/>
<evidence type="ECO:0000313" key="3">
    <source>
        <dbReference type="Proteomes" id="UP000053558"/>
    </source>
</evidence>
<keyword evidence="1" id="KW-0812">Transmembrane</keyword>
<accession>A0A5M3MNS4</accession>
<name>A0A5M3MNS4_CONPW</name>
<sequence>MTNDLSSPLASGAWSGSRNANGNATTLTVWNDEADMDYVAVMQNLDYAFVYVSLGIMLRNPDTQRPDTQVFDYILTFQDEVRPTLASLSFLRDAKLTRVKVLYLLCKYPTFIALGCSTYFAMDRDLDSCSLLYDIFSWLDAFTLVVAEYLLILRVWALWRSNRFILITMGTIWVVSLPPSLHKHSVVMLEHGQAMAISLITAQIWVSVDGTIVTSASAKTGLTGCFTNNRQSSIHSISGVLAAVNEIQGLVYTAYAAYRFFLSSGGLRSSLSLTGGIGSGNSGNGNGGVGMRQSLAMRVRSASQSRAARARSNSRIVLGGGGGGGGGGNSDGGDDEEHHFFLQSPLVSALVQHNVFYYACALAFTATAAVLMAKYPAIYSVTFSNLQVTVNVMLVTRMHLELWKTDRTQCSIDTFSCGSTYVELEFAREACA</sequence>
<dbReference type="GeneID" id="19205494"/>
<keyword evidence="3" id="KW-1185">Reference proteome</keyword>
<dbReference type="AlphaFoldDB" id="A0A5M3MNS4"/>